<dbReference type="Pfam" id="PF06276">
    <property type="entry name" value="FhuF"/>
    <property type="match status" value="1"/>
</dbReference>
<dbReference type="Proteomes" id="UP001583177">
    <property type="component" value="Unassembled WGS sequence"/>
</dbReference>
<sequence length="596" mass="65684">MSAGAATLNVAIAHSGPASSNGAGAHADMHDKVLHQFAQFETSRRMIACLVNEGMIDASVDQSGYLTLRQPTVPKDSKSLTVRVGLTGDAAREWLESTSKPYLQPNELSVPVMIRREQDGQAKDVAETDPTVLFRLMTPWFTSKNTSQEAVDTISRQLKSSAENQEEWFHLARNQHLPTLADPAIVWEQSILTGHPTHPMHRSCFAQEPLEPVSPKDVQSLRNPEIKFLAVPTADLRITGAFQSRLLPLLQRLGVTNTIPGTVVVPCLKRQIPAITSRFPKVQVLQSPPVIARAQAATRTVSLAPELDSPYHLKLALACFITSALRTVSPWTACVGPEAGEVLSDVLPEDLWVAREVASVTGSGADFDEAKHISCVLRDDLEPRANALGETLIPAAALAETDLATGVSNAERVFGLDSIDKRKAWIRSYASTLLRLVIPPALESGVALEAHGQNMLVRVNRSTKKVTGFVVRDFGGIKIHMPTLRERGYTLYSALPDSFVTTDTREEAWDILHHTLFNNNINHLIQSLGLHRNGGWSIVREELRKVIDESTVGPSQELLAHLSRDQVHLKCFLKMKLEGLYRDYLHVYVPNLLQTE</sequence>
<evidence type="ECO:0000259" key="1">
    <source>
        <dbReference type="Pfam" id="PF04183"/>
    </source>
</evidence>
<protein>
    <submittedName>
        <fullName evidence="3">Uncharacterized protein</fullName>
    </submittedName>
</protein>
<dbReference type="Pfam" id="PF04183">
    <property type="entry name" value="IucA_IucC"/>
    <property type="match status" value="1"/>
</dbReference>
<dbReference type="InterPro" id="IPR022770">
    <property type="entry name" value="IucA/IucC-like_C"/>
</dbReference>
<accession>A0ABR3X0A0</accession>
<dbReference type="InterPro" id="IPR037455">
    <property type="entry name" value="LucA/IucC-like"/>
</dbReference>
<feature type="domain" description="Aerobactin siderophore biosynthesis IucA/IucC-like C-terminal" evidence="2">
    <location>
        <begin position="424"/>
        <end position="579"/>
    </location>
</feature>
<dbReference type="EMBL" id="JAWRVE010000042">
    <property type="protein sequence ID" value="KAL1869127.1"/>
    <property type="molecule type" value="Genomic_DNA"/>
</dbReference>
<evidence type="ECO:0000259" key="2">
    <source>
        <dbReference type="Pfam" id="PF06276"/>
    </source>
</evidence>
<evidence type="ECO:0000313" key="3">
    <source>
        <dbReference type="EMBL" id="KAL1869127.1"/>
    </source>
</evidence>
<evidence type="ECO:0000313" key="4">
    <source>
        <dbReference type="Proteomes" id="UP001583177"/>
    </source>
</evidence>
<gene>
    <name evidence="3" type="ORF">Daus18300_005663</name>
</gene>
<organism evidence="3 4">
    <name type="scientific">Diaporthe australafricana</name>
    <dbReference type="NCBI Taxonomy" id="127596"/>
    <lineage>
        <taxon>Eukaryota</taxon>
        <taxon>Fungi</taxon>
        <taxon>Dikarya</taxon>
        <taxon>Ascomycota</taxon>
        <taxon>Pezizomycotina</taxon>
        <taxon>Sordariomycetes</taxon>
        <taxon>Sordariomycetidae</taxon>
        <taxon>Diaporthales</taxon>
        <taxon>Diaporthaceae</taxon>
        <taxon>Diaporthe</taxon>
    </lineage>
</organism>
<dbReference type="PANTHER" id="PTHR34384:SF5">
    <property type="entry name" value="L-2,3-DIAMINOPROPANOATE--CITRATE LIGASE"/>
    <property type="match status" value="1"/>
</dbReference>
<reference evidence="3 4" key="1">
    <citation type="journal article" date="2024" name="IMA Fungus">
        <title>IMA Genome - F19 : A genome assembly and annotation guide to empower mycologists, including annotated draft genome sequences of Ceratocystis pirilliformis, Diaporthe australafricana, Fusarium ophioides, Paecilomyces lecythidis, and Sporothrix stenoceras.</title>
        <authorList>
            <person name="Aylward J."/>
            <person name="Wilson A.M."/>
            <person name="Visagie C.M."/>
            <person name="Spraker J."/>
            <person name="Barnes I."/>
            <person name="Buitendag C."/>
            <person name="Ceriani C."/>
            <person name="Del Mar Angel L."/>
            <person name="du Plessis D."/>
            <person name="Fuchs T."/>
            <person name="Gasser K."/>
            <person name="Kramer D."/>
            <person name="Li W."/>
            <person name="Munsamy K."/>
            <person name="Piso A."/>
            <person name="Price J.L."/>
            <person name="Sonnekus B."/>
            <person name="Thomas C."/>
            <person name="van der Nest A."/>
            <person name="van Dijk A."/>
            <person name="van Heerden A."/>
            <person name="van Vuuren N."/>
            <person name="Yilmaz N."/>
            <person name="Duong T.A."/>
            <person name="van der Merwe N.A."/>
            <person name="Wingfield M.J."/>
            <person name="Wingfield B.D."/>
        </authorList>
    </citation>
    <scope>NUCLEOTIDE SEQUENCE [LARGE SCALE GENOMIC DNA]</scope>
    <source>
        <strain evidence="3 4">CMW 18300</strain>
    </source>
</reference>
<proteinExistence type="predicted"/>
<dbReference type="InterPro" id="IPR007310">
    <property type="entry name" value="Aerobactin_biosyn_IucA/IucC_N"/>
</dbReference>
<dbReference type="Gene3D" id="1.10.510.40">
    <property type="match status" value="1"/>
</dbReference>
<dbReference type="PANTHER" id="PTHR34384">
    <property type="entry name" value="L-2,3-DIAMINOPROPANOATE--CITRATE LIGASE"/>
    <property type="match status" value="1"/>
</dbReference>
<keyword evidence="4" id="KW-1185">Reference proteome</keyword>
<name>A0ABR3X0A0_9PEZI</name>
<comment type="caution">
    <text evidence="3">The sequence shown here is derived from an EMBL/GenBank/DDBJ whole genome shotgun (WGS) entry which is preliminary data.</text>
</comment>
<feature type="domain" description="Aerobactin siderophore biosynthesis IucA/IucC N-terminal" evidence="1">
    <location>
        <begin position="289"/>
        <end position="399"/>
    </location>
</feature>